<dbReference type="Proteomes" id="UP000186112">
    <property type="component" value="Unassembled WGS sequence"/>
</dbReference>
<dbReference type="OrthoDB" id="2353623at2"/>
<reference evidence="2 3" key="1">
    <citation type="submission" date="2016-02" db="EMBL/GenBank/DDBJ databases">
        <title>Genome sequence of Tissierella creatinophila DSM 6911.</title>
        <authorList>
            <person name="Poehlein A."/>
            <person name="Daniel R."/>
        </authorList>
    </citation>
    <scope>NUCLEOTIDE SEQUENCE [LARGE SCALE GENOMIC DNA]</scope>
    <source>
        <strain evidence="2 3">DSM 6911</strain>
    </source>
</reference>
<organism evidence="2 3">
    <name type="scientific">Tissierella creatinophila DSM 6911</name>
    <dbReference type="NCBI Taxonomy" id="1123403"/>
    <lineage>
        <taxon>Bacteria</taxon>
        <taxon>Bacillati</taxon>
        <taxon>Bacillota</taxon>
        <taxon>Tissierellia</taxon>
        <taxon>Tissierellales</taxon>
        <taxon>Tissierellaceae</taxon>
        <taxon>Tissierella</taxon>
    </lineage>
</organism>
<dbReference type="Gene3D" id="3.30.1330.30">
    <property type="match status" value="1"/>
</dbReference>
<dbReference type="RefSeq" id="WP_075727559.1">
    <property type="nucleotide sequence ID" value="NZ_LTDM01000043.1"/>
</dbReference>
<sequence>MTERLEDDKKVVGLNQVKRAIFSSTASIVYIAEDAEKKVKDEILALCEKEQIPIIKVSTMKDLGDACGIDINAATAALLI</sequence>
<gene>
    <name evidence="2" type="primary">rplGB</name>
    <name evidence="2" type="ORF">TICRE_19670</name>
</gene>
<evidence type="ECO:0000313" key="3">
    <source>
        <dbReference type="Proteomes" id="UP000186112"/>
    </source>
</evidence>
<dbReference type="InterPro" id="IPR029064">
    <property type="entry name" value="Ribosomal_eL30-like_sf"/>
</dbReference>
<dbReference type="SUPFAM" id="SSF55315">
    <property type="entry name" value="L30e-like"/>
    <property type="match status" value="1"/>
</dbReference>
<keyword evidence="3" id="KW-1185">Reference proteome</keyword>
<evidence type="ECO:0000313" key="2">
    <source>
        <dbReference type="EMBL" id="OLS02149.1"/>
    </source>
</evidence>
<dbReference type="EMBL" id="LTDM01000043">
    <property type="protein sequence ID" value="OLS02149.1"/>
    <property type="molecule type" value="Genomic_DNA"/>
</dbReference>
<evidence type="ECO:0000259" key="1">
    <source>
        <dbReference type="Pfam" id="PF01248"/>
    </source>
</evidence>
<proteinExistence type="predicted"/>
<dbReference type="AlphaFoldDB" id="A0A1U7M4K4"/>
<feature type="domain" description="Ribosomal protein eL8/eL30/eS12/Gadd45" evidence="1">
    <location>
        <begin position="6"/>
        <end position="72"/>
    </location>
</feature>
<dbReference type="Pfam" id="PF01248">
    <property type="entry name" value="Ribosomal_L7Ae"/>
    <property type="match status" value="1"/>
</dbReference>
<comment type="caution">
    <text evidence="2">The sequence shown here is derived from an EMBL/GenBank/DDBJ whole genome shotgun (WGS) entry which is preliminary data.</text>
</comment>
<protein>
    <submittedName>
        <fullName evidence="2">Ribosome-associated protein L7Ae-like protein</fullName>
    </submittedName>
</protein>
<accession>A0A1U7M4K4</accession>
<name>A0A1U7M4K4_TISCR</name>
<dbReference type="InterPro" id="IPR004038">
    <property type="entry name" value="Ribosomal_eL8/eL30/eS12/Gad45"/>
</dbReference>